<protein>
    <recommendedName>
        <fullName evidence="6">Aspartyl/glutamyl-tRNA(Asn/Gln) amidotransferase subunit C</fullName>
        <shortName evidence="6">Asp/Glu-ADT subunit C</shortName>
        <ecNumber evidence="6">6.3.5.-</ecNumber>
    </recommendedName>
</protein>
<dbReference type="SUPFAM" id="SSF141000">
    <property type="entry name" value="Glu-tRNAGln amidotransferase C subunit"/>
    <property type="match status" value="1"/>
</dbReference>
<dbReference type="EC" id="6.3.5.-" evidence="6"/>
<dbReference type="eggNOG" id="COG0721">
    <property type="taxonomic scope" value="Bacteria"/>
</dbReference>
<evidence type="ECO:0000256" key="5">
    <source>
        <dbReference type="ARBA" id="ARBA00047913"/>
    </source>
</evidence>
<sequence>MFMAANRRYFLVEITKDTIKHVATLSRLAFNEEELDKFTDQMGSIINMADQLSEVDTKGVDETVQVVDRDTVLREDKPEHWQGQNRDTLMANVPEKANGYIKVPVIINKDEDE</sequence>
<dbReference type="Pfam" id="PF02686">
    <property type="entry name" value="GatC"/>
    <property type="match status" value="1"/>
</dbReference>
<dbReference type="PANTHER" id="PTHR15004:SF0">
    <property type="entry name" value="GLUTAMYL-TRNA(GLN) AMIDOTRANSFERASE SUBUNIT C, MITOCHONDRIAL"/>
    <property type="match status" value="1"/>
</dbReference>
<dbReference type="GO" id="GO:0050567">
    <property type="term" value="F:glutaminyl-tRNA synthase (glutamine-hydrolyzing) activity"/>
    <property type="evidence" value="ECO:0007669"/>
    <property type="project" value="UniProtKB-UniRule"/>
</dbReference>
<dbReference type="PANTHER" id="PTHR15004">
    <property type="entry name" value="GLUTAMYL-TRNA(GLN) AMIDOTRANSFERASE SUBUNIT C, MITOCHONDRIAL"/>
    <property type="match status" value="1"/>
</dbReference>
<gene>
    <name evidence="6 7" type="primary">gatC</name>
    <name evidence="7" type="ORF">HMPREF0548_0566</name>
</gene>
<dbReference type="InterPro" id="IPR003837">
    <property type="entry name" value="GatC"/>
</dbReference>
<dbReference type="GO" id="GO:0006412">
    <property type="term" value="P:translation"/>
    <property type="evidence" value="ECO:0007669"/>
    <property type="project" value="UniProtKB-UniRule"/>
</dbReference>
<comment type="similarity">
    <text evidence="1 6">Belongs to the GatC family.</text>
</comment>
<proteinExistence type="inferred from homology"/>
<keyword evidence="8" id="KW-1185">Reference proteome</keyword>
<keyword evidence="6" id="KW-0067">ATP-binding</keyword>
<comment type="function">
    <text evidence="3 6">Allows the formation of correctly charged Asn-tRNA(Asn) or Gln-tRNA(Gln) through the transamidation of misacylated Asp-tRNA(Asn) or Glu-tRNA(Gln) in organisms which lack either or both of asparaginyl-tRNA or glutaminyl-tRNA synthetases. The reaction takes place in the presence of glutamine and ATP through an activated phospho-Asp-tRNA(Asn) or phospho-Glu-tRNA(Gln).</text>
</comment>
<evidence type="ECO:0000256" key="1">
    <source>
        <dbReference type="ARBA" id="ARBA00010757"/>
    </source>
</evidence>
<comment type="catalytic activity">
    <reaction evidence="4 6">
        <text>L-aspartyl-tRNA(Asn) + L-glutamine + ATP + H2O = L-asparaginyl-tRNA(Asn) + L-glutamate + ADP + phosphate + 2 H(+)</text>
        <dbReference type="Rhea" id="RHEA:14513"/>
        <dbReference type="Rhea" id="RHEA-COMP:9674"/>
        <dbReference type="Rhea" id="RHEA-COMP:9677"/>
        <dbReference type="ChEBI" id="CHEBI:15377"/>
        <dbReference type="ChEBI" id="CHEBI:15378"/>
        <dbReference type="ChEBI" id="CHEBI:29985"/>
        <dbReference type="ChEBI" id="CHEBI:30616"/>
        <dbReference type="ChEBI" id="CHEBI:43474"/>
        <dbReference type="ChEBI" id="CHEBI:58359"/>
        <dbReference type="ChEBI" id="CHEBI:78515"/>
        <dbReference type="ChEBI" id="CHEBI:78516"/>
        <dbReference type="ChEBI" id="CHEBI:456216"/>
    </reaction>
</comment>
<name>C2ELM0_9LACO</name>
<evidence type="ECO:0000313" key="8">
    <source>
        <dbReference type="Proteomes" id="UP000005583"/>
    </source>
</evidence>
<dbReference type="InterPro" id="IPR036113">
    <property type="entry name" value="Asp/Glu-ADT_sf_sub_c"/>
</dbReference>
<keyword evidence="6" id="KW-0648">Protein biosynthesis</keyword>
<reference evidence="7 8" key="1">
    <citation type="submission" date="2009-01" db="EMBL/GenBank/DDBJ databases">
        <authorList>
            <person name="Qin X."/>
            <person name="Bachman B."/>
            <person name="Battles P."/>
            <person name="Bell A."/>
            <person name="Bess C."/>
            <person name="Bickham C."/>
            <person name="Chaboub L."/>
            <person name="Chen D."/>
            <person name="Coyle M."/>
            <person name="Deiros D.R."/>
            <person name="Dinh H."/>
            <person name="Forbes L."/>
            <person name="Fowler G."/>
            <person name="Francisco L."/>
            <person name="Fu Q."/>
            <person name="Gubbala S."/>
            <person name="Hale W."/>
            <person name="Han Y."/>
            <person name="Hemphill L."/>
            <person name="Highlander S.K."/>
            <person name="Hirani K."/>
            <person name="Hogues M."/>
            <person name="Jackson L."/>
            <person name="Jakkamsetti A."/>
            <person name="Javaid M."/>
            <person name="Jiang H."/>
            <person name="Korchina V."/>
            <person name="Kovar C."/>
            <person name="Lara F."/>
            <person name="Lee S."/>
            <person name="Mata R."/>
            <person name="Mathew T."/>
            <person name="Moen C."/>
            <person name="Morales K."/>
            <person name="Munidasa M."/>
            <person name="Nazareth L."/>
            <person name="Ngo R."/>
            <person name="Nguyen L."/>
            <person name="Okwuonu G."/>
            <person name="Ongeri F."/>
            <person name="Patil S."/>
            <person name="Petrosino J."/>
            <person name="Pham C."/>
            <person name="Pham P."/>
            <person name="Pu L.-L."/>
            <person name="Puazo M."/>
            <person name="Raj R."/>
            <person name="Reid J."/>
            <person name="Rouhana J."/>
            <person name="Saada N."/>
            <person name="Shang Y."/>
            <person name="Simmons D."/>
            <person name="Thornton R."/>
            <person name="Warren J."/>
            <person name="Weissenberger G."/>
            <person name="Zhang J."/>
            <person name="Zhang L."/>
            <person name="Zhou C."/>
            <person name="Zhu D."/>
            <person name="Muzny D."/>
            <person name="Worley K."/>
            <person name="Gibbs R."/>
        </authorList>
    </citation>
    <scope>NUCLEOTIDE SEQUENCE [LARGE SCALE GENOMIC DNA]</scope>
    <source>
        <strain evidence="7 8">DSM 16047</strain>
    </source>
</reference>
<accession>C2ELM0</accession>
<evidence type="ECO:0000256" key="3">
    <source>
        <dbReference type="ARBA" id="ARBA00024799"/>
    </source>
</evidence>
<organism evidence="7 8">
    <name type="scientific">Lactobacillus ultunensis DSM 16047</name>
    <dbReference type="NCBI Taxonomy" id="525365"/>
    <lineage>
        <taxon>Bacteria</taxon>
        <taxon>Bacillati</taxon>
        <taxon>Bacillota</taxon>
        <taxon>Bacilli</taxon>
        <taxon>Lactobacillales</taxon>
        <taxon>Lactobacillaceae</taxon>
        <taxon>Lactobacillus</taxon>
    </lineage>
</organism>
<evidence type="ECO:0000256" key="2">
    <source>
        <dbReference type="ARBA" id="ARBA00011123"/>
    </source>
</evidence>
<dbReference type="EMBL" id="ACGU01000033">
    <property type="protein sequence ID" value="EEJ72577.1"/>
    <property type="molecule type" value="Genomic_DNA"/>
</dbReference>
<dbReference type="GO" id="GO:0016740">
    <property type="term" value="F:transferase activity"/>
    <property type="evidence" value="ECO:0007669"/>
    <property type="project" value="UniProtKB-KW"/>
</dbReference>
<dbReference type="AlphaFoldDB" id="C2ELM0"/>
<evidence type="ECO:0000256" key="6">
    <source>
        <dbReference type="HAMAP-Rule" id="MF_00122"/>
    </source>
</evidence>
<dbReference type="NCBIfam" id="TIGR00135">
    <property type="entry name" value="gatC"/>
    <property type="match status" value="1"/>
</dbReference>
<dbReference type="HOGENOM" id="CLU_105899_1_2_9"/>
<keyword evidence="7" id="KW-0808">Transferase</keyword>
<dbReference type="HAMAP" id="MF_00122">
    <property type="entry name" value="GatC"/>
    <property type="match status" value="1"/>
</dbReference>
<dbReference type="Gene3D" id="1.10.20.60">
    <property type="entry name" value="Glu-tRNAGln amidotransferase C subunit, N-terminal domain"/>
    <property type="match status" value="1"/>
</dbReference>
<comment type="subunit">
    <text evidence="2 6">Heterotrimer of A, B and C subunits.</text>
</comment>
<dbReference type="Proteomes" id="UP000005583">
    <property type="component" value="Unassembled WGS sequence"/>
</dbReference>
<keyword evidence="6 7" id="KW-0436">Ligase</keyword>
<dbReference type="GO" id="GO:0006450">
    <property type="term" value="P:regulation of translational fidelity"/>
    <property type="evidence" value="ECO:0007669"/>
    <property type="project" value="InterPro"/>
</dbReference>
<evidence type="ECO:0000256" key="4">
    <source>
        <dbReference type="ARBA" id="ARBA00047380"/>
    </source>
</evidence>
<dbReference type="GO" id="GO:0050566">
    <property type="term" value="F:asparaginyl-tRNA synthase (glutamine-hydrolyzing) activity"/>
    <property type="evidence" value="ECO:0007669"/>
    <property type="project" value="RHEA"/>
</dbReference>
<comment type="catalytic activity">
    <reaction evidence="5 6">
        <text>L-glutamyl-tRNA(Gln) + L-glutamine + ATP + H2O = L-glutaminyl-tRNA(Gln) + L-glutamate + ADP + phosphate + H(+)</text>
        <dbReference type="Rhea" id="RHEA:17521"/>
        <dbReference type="Rhea" id="RHEA-COMP:9681"/>
        <dbReference type="Rhea" id="RHEA-COMP:9684"/>
        <dbReference type="ChEBI" id="CHEBI:15377"/>
        <dbReference type="ChEBI" id="CHEBI:15378"/>
        <dbReference type="ChEBI" id="CHEBI:29985"/>
        <dbReference type="ChEBI" id="CHEBI:30616"/>
        <dbReference type="ChEBI" id="CHEBI:43474"/>
        <dbReference type="ChEBI" id="CHEBI:58359"/>
        <dbReference type="ChEBI" id="CHEBI:78520"/>
        <dbReference type="ChEBI" id="CHEBI:78521"/>
        <dbReference type="ChEBI" id="CHEBI:456216"/>
    </reaction>
</comment>
<dbReference type="GO" id="GO:0005524">
    <property type="term" value="F:ATP binding"/>
    <property type="evidence" value="ECO:0007669"/>
    <property type="project" value="UniProtKB-KW"/>
</dbReference>
<dbReference type="GO" id="GO:0070681">
    <property type="term" value="P:glutaminyl-tRNAGln biosynthesis via transamidation"/>
    <property type="evidence" value="ECO:0007669"/>
    <property type="project" value="TreeGrafter"/>
</dbReference>
<dbReference type="STRING" id="525365.HMPREF0548_0566"/>
<comment type="caution">
    <text evidence="7">The sequence shown here is derived from an EMBL/GenBank/DDBJ whole genome shotgun (WGS) entry which is preliminary data.</text>
</comment>
<keyword evidence="6" id="KW-0547">Nucleotide-binding</keyword>
<evidence type="ECO:0000313" key="7">
    <source>
        <dbReference type="EMBL" id="EEJ72577.1"/>
    </source>
</evidence>